<dbReference type="EMBL" id="CABIJS010000044">
    <property type="protein sequence ID" value="VUZ40846.1"/>
    <property type="molecule type" value="Genomic_DNA"/>
</dbReference>
<keyword evidence="3" id="KW-1185">Reference proteome</keyword>
<gene>
    <name evidence="2" type="ORF">WMSIL1_LOCUS1819</name>
</gene>
<feature type="transmembrane region" description="Helical" evidence="1">
    <location>
        <begin position="21"/>
        <end position="40"/>
    </location>
</feature>
<keyword evidence="1" id="KW-0472">Membrane</keyword>
<evidence type="ECO:0000313" key="3">
    <source>
        <dbReference type="Proteomes" id="UP000321570"/>
    </source>
</evidence>
<feature type="transmembrane region" description="Helical" evidence="1">
    <location>
        <begin position="165"/>
        <end position="183"/>
    </location>
</feature>
<reference evidence="2 3" key="1">
    <citation type="submission" date="2019-07" db="EMBL/GenBank/DDBJ databases">
        <authorList>
            <person name="Jastrzebski P J."/>
            <person name="Paukszto L."/>
            <person name="Jastrzebski P J."/>
        </authorList>
    </citation>
    <scope>NUCLEOTIDE SEQUENCE [LARGE SCALE GENOMIC DNA]</scope>
    <source>
        <strain evidence="2 3">WMS-il1</strain>
    </source>
</reference>
<proteinExistence type="predicted"/>
<evidence type="ECO:0000313" key="2">
    <source>
        <dbReference type="EMBL" id="VUZ40846.1"/>
    </source>
</evidence>
<keyword evidence="1" id="KW-1133">Transmembrane helix</keyword>
<sequence length="187" mass="21453">MSAGEKNNKYSWRLPRRTSSESLEILLLAPCFFLVTYSFFRGVFPLVFPWKIFHQILDERLSRSSREHSSDFASLLSPIFLQNLFLFLLFARGFRLVRLEQNTAVTINFTGRSPFSVISIASTLDSGYDPLSIGGISSGYCFLFLPLFHLVSVMCSWRFFYGFSFRFICCFEPTIGFVTLVTVSSTF</sequence>
<evidence type="ECO:0000256" key="1">
    <source>
        <dbReference type="SAM" id="Phobius"/>
    </source>
</evidence>
<feature type="transmembrane region" description="Helical" evidence="1">
    <location>
        <begin position="72"/>
        <end position="91"/>
    </location>
</feature>
<organism evidence="2 3">
    <name type="scientific">Hymenolepis diminuta</name>
    <name type="common">Rat tapeworm</name>
    <dbReference type="NCBI Taxonomy" id="6216"/>
    <lineage>
        <taxon>Eukaryota</taxon>
        <taxon>Metazoa</taxon>
        <taxon>Spiralia</taxon>
        <taxon>Lophotrochozoa</taxon>
        <taxon>Platyhelminthes</taxon>
        <taxon>Cestoda</taxon>
        <taxon>Eucestoda</taxon>
        <taxon>Cyclophyllidea</taxon>
        <taxon>Hymenolepididae</taxon>
        <taxon>Hymenolepis</taxon>
    </lineage>
</organism>
<name>A0A564Y126_HYMDI</name>
<protein>
    <submittedName>
        <fullName evidence="2">Uncharacterized protein</fullName>
    </submittedName>
</protein>
<dbReference type="Proteomes" id="UP000321570">
    <property type="component" value="Unassembled WGS sequence"/>
</dbReference>
<dbReference type="AlphaFoldDB" id="A0A564Y126"/>
<feature type="transmembrane region" description="Helical" evidence="1">
    <location>
        <begin position="140"/>
        <end position="159"/>
    </location>
</feature>
<accession>A0A564Y126</accession>
<keyword evidence="1" id="KW-0812">Transmembrane</keyword>